<dbReference type="Proteomes" id="UP000324233">
    <property type="component" value="Chromosome"/>
</dbReference>
<evidence type="ECO:0008006" key="3">
    <source>
        <dbReference type="Google" id="ProtNLM"/>
    </source>
</evidence>
<gene>
    <name evidence="1" type="ORF">OJF2_05660</name>
</gene>
<dbReference type="RefSeq" id="WP_148591033.1">
    <property type="nucleotide sequence ID" value="NZ_CP042997.1"/>
</dbReference>
<evidence type="ECO:0000313" key="2">
    <source>
        <dbReference type="Proteomes" id="UP000324233"/>
    </source>
</evidence>
<accession>A0A5B9VVX7</accession>
<protein>
    <recommendedName>
        <fullName evidence="3">Tc1-like transposase DDE domain-containing protein</fullName>
    </recommendedName>
</protein>
<dbReference type="KEGG" id="agv:OJF2_05660"/>
<proteinExistence type="predicted"/>
<organism evidence="1 2">
    <name type="scientific">Aquisphaera giovannonii</name>
    <dbReference type="NCBI Taxonomy" id="406548"/>
    <lineage>
        <taxon>Bacteria</taxon>
        <taxon>Pseudomonadati</taxon>
        <taxon>Planctomycetota</taxon>
        <taxon>Planctomycetia</taxon>
        <taxon>Isosphaerales</taxon>
        <taxon>Isosphaeraceae</taxon>
        <taxon>Aquisphaera</taxon>
    </lineage>
</organism>
<dbReference type="AlphaFoldDB" id="A0A5B9VVX7"/>
<name>A0A5B9VVX7_9BACT</name>
<sequence length="90" mass="10094">MSKRCQVSTAIGLTMLGPIYKKHFDHAIHGEGMVEHLEHLRRRTAGPMIIVRGGLHVHRSSPVKAFLAEHPEIGMERHSSYAPELNPQAH</sequence>
<reference evidence="1 2" key="1">
    <citation type="submission" date="2019-08" db="EMBL/GenBank/DDBJ databases">
        <title>Deep-cultivation of Planctomycetes and their phenomic and genomic characterization uncovers novel biology.</title>
        <authorList>
            <person name="Wiegand S."/>
            <person name="Jogler M."/>
            <person name="Boedeker C."/>
            <person name="Pinto D."/>
            <person name="Vollmers J."/>
            <person name="Rivas-Marin E."/>
            <person name="Kohn T."/>
            <person name="Peeters S.H."/>
            <person name="Heuer A."/>
            <person name="Rast P."/>
            <person name="Oberbeckmann S."/>
            <person name="Bunk B."/>
            <person name="Jeske O."/>
            <person name="Meyerdierks A."/>
            <person name="Storesund J.E."/>
            <person name="Kallscheuer N."/>
            <person name="Luecker S."/>
            <person name="Lage O.M."/>
            <person name="Pohl T."/>
            <person name="Merkel B.J."/>
            <person name="Hornburger P."/>
            <person name="Mueller R.-W."/>
            <person name="Bruemmer F."/>
            <person name="Labrenz M."/>
            <person name="Spormann A.M."/>
            <person name="Op den Camp H."/>
            <person name="Overmann J."/>
            <person name="Amann R."/>
            <person name="Jetten M.S.M."/>
            <person name="Mascher T."/>
            <person name="Medema M.H."/>
            <person name="Devos D.P."/>
            <person name="Kaster A.-K."/>
            <person name="Ovreas L."/>
            <person name="Rohde M."/>
            <person name="Galperin M.Y."/>
            <person name="Jogler C."/>
        </authorList>
    </citation>
    <scope>NUCLEOTIDE SEQUENCE [LARGE SCALE GENOMIC DNA]</scope>
    <source>
        <strain evidence="1 2">OJF2</strain>
    </source>
</reference>
<dbReference type="EMBL" id="CP042997">
    <property type="protein sequence ID" value="QEH32097.1"/>
    <property type="molecule type" value="Genomic_DNA"/>
</dbReference>
<evidence type="ECO:0000313" key="1">
    <source>
        <dbReference type="EMBL" id="QEH32097.1"/>
    </source>
</evidence>
<keyword evidence="2" id="KW-1185">Reference proteome</keyword>